<sequence length="336" mass="37424">MDSRYQGCPDQIEDFLESVFLRHGPDGVIDALSFLFGAFVLTMNGRLIAASESFAALVGYDITELRDMDVLQLVVPECRSELKRRLAADITARYELQLLSKNGAVKQVVVSPRLFHVQGRKYRLAEFIDQSGIYALQRHQLENFRNTACALTQAIEQRDPYTNGHMSRTTSISLKLAETLGLKGPVIDSIRLGASMHDIGKLAVPIEILTKPGKLVSHEWAFIKRHPEVGHSILASIDFDKTVKDIVLLHHERHDGSGYPYGLGGQEIPLEVSIVAAADCLEAIAGVRPYRKARSFQDAIAIMEQESPKYDREVLRAARSLVDGGELHGLEYNPEF</sequence>
<dbReference type="Proteomes" id="UP001596422">
    <property type="component" value="Unassembled WGS sequence"/>
</dbReference>
<dbReference type="SMART" id="SM00471">
    <property type="entry name" value="HDc"/>
    <property type="match status" value="1"/>
</dbReference>
<dbReference type="EC" id="3.1.4.-" evidence="3"/>
<dbReference type="EMBL" id="JBHSWE010000001">
    <property type="protein sequence ID" value="MFC6672461.1"/>
    <property type="molecule type" value="Genomic_DNA"/>
</dbReference>
<evidence type="ECO:0000259" key="1">
    <source>
        <dbReference type="PROSITE" id="PS50112"/>
    </source>
</evidence>
<name>A0ABW2A4K2_9GAMM</name>
<protein>
    <submittedName>
        <fullName evidence="3">HD-GYP domain-containing protein</fullName>
        <ecNumber evidence="3">3.1.4.-</ecNumber>
    </submittedName>
</protein>
<dbReference type="SUPFAM" id="SSF55785">
    <property type="entry name" value="PYP-like sensor domain (PAS domain)"/>
    <property type="match status" value="1"/>
</dbReference>
<gene>
    <name evidence="3" type="ORF">ACFQDL_22130</name>
</gene>
<dbReference type="PROSITE" id="PS50112">
    <property type="entry name" value="PAS"/>
    <property type="match status" value="1"/>
</dbReference>
<dbReference type="InterPro" id="IPR000014">
    <property type="entry name" value="PAS"/>
</dbReference>
<evidence type="ECO:0000313" key="3">
    <source>
        <dbReference type="EMBL" id="MFC6672461.1"/>
    </source>
</evidence>
<dbReference type="PANTHER" id="PTHR43155">
    <property type="entry name" value="CYCLIC DI-GMP PHOSPHODIESTERASE PA4108-RELATED"/>
    <property type="match status" value="1"/>
</dbReference>
<evidence type="ECO:0000313" key="4">
    <source>
        <dbReference type="Proteomes" id="UP001596422"/>
    </source>
</evidence>
<proteinExistence type="predicted"/>
<reference evidence="4" key="1">
    <citation type="journal article" date="2019" name="Int. J. Syst. Evol. Microbiol.">
        <title>The Global Catalogue of Microorganisms (GCM) 10K type strain sequencing project: providing services to taxonomists for standard genome sequencing and annotation.</title>
        <authorList>
            <consortium name="The Broad Institute Genomics Platform"/>
            <consortium name="The Broad Institute Genome Sequencing Center for Infectious Disease"/>
            <person name="Wu L."/>
            <person name="Ma J."/>
        </authorList>
    </citation>
    <scope>NUCLEOTIDE SEQUENCE [LARGE SCALE GENOMIC DNA]</scope>
    <source>
        <strain evidence="4">NBRC 111756</strain>
    </source>
</reference>
<dbReference type="PROSITE" id="PS51832">
    <property type="entry name" value="HD_GYP"/>
    <property type="match status" value="1"/>
</dbReference>
<accession>A0ABW2A4K2</accession>
<keyword evidence="3" id="KW-0378">Hydrolase</keyword>
<dbReference type="CDD" id="cd00130">
    <property type="entry name" value="PAS"/>
    <property type="match status" value="1"/>
</dbReference>
<dbReference type="GO" id="GO:0016787">
    <property type="term" value="F:hydrolase activity"/>
    <property type="evidence" value="ECO:0007669"/>
    <property type="project" value="UniProtKB-KW"/>
</dbReference>
<dbReference type="CDD" id="cd00077">
    <property type="entry name" value="HDc"/>
    <property type="match status" value="1"/>
</dbReference>
<dbReference type="NCBIfam" id="TIGR00229">
    <property type="entry name" value="sensory_box"/>
    <property type="match status" value="1"/>
</dbReference>
<dbReference type="Gene3D" id="3.30.450.20">
    <property type="entry name" value="PAS domain"/>
    <property type="match status" value="1"/>
</dbReference>
<dbReference type="RefSeq" id="WP_379910897.1">
    <property type="nucleotide sequence ID" value="NZ_JBHSWE010000001.1"/>
</dbReference>
<dbReference type="Pfam" id="PF13487">
    <property type="entry name" value="HD_5"/>
    <property type="match status" value="1"/>
</dbReference>
<feature type="domain" description="HD-GYP" evidence="2">
    <location>
        <begin position="140"/>
        <end position="334"/>
    </location>
</feature>
<evidence type="ECO:0000259" key="2">
    <source>
        <dbReference type="PROSITE" id="PS51832"/>
    </source>
</evidence>
<dbReference type="InterPro" id="IPR006675">
    <property type="entry name" value="HDIG_dom"/>
</dbReference>
<keyword evidence="4" id="KW-1185">Reference proteome</keyword>
<comment type="caution">
    <text evidence="3">The sequence shown here is derived from an EMBL/GenBank/DDBJ whole genome shotgun (WGS) entry which is preliminary data.</text>
</comment>
<dbReference type="SUPFAM" id="SSF109604">
    <property type="entry name" value="HD-domain/PDEase-like"/>
    <property type="match status" value="1"/>
</dbReference>
<dbReference type="Gene3D" id="1.10.3210.10">
    <property type="entry name" value="Hypothetical protein af1432"/>
    <property type="match status" value="1"/>
</dbReference>
<dbReference type="NCBIfam" id="TIGR00277">
    <property type="entry name" value="HDIG"/>
    <property type="match status" value="1"/>
</dbReference>
<organism evidence="3 4">
    <name type="scientific">Marinobacterium aestuariivivens</name>
    <dbReference type="NCBI Taxonomy" id="1698799"/>
    <lineage>
        <taxon>Bacteria</taxon>
        <taxon>Pseudomonadati</taxon>
        <taxon>Pseudomonadota</taxon>
        <taxon>Gammaproteobacteria</taxon>
        <taxon>Oceanospirillales</taxon>
        <taxon>Oceanospirillaceae</taxon>
        <taxon>Marinobacterium</taxon>
    </lineage>
</organism>
<dbReference type="InterPro" id="IPR037522">
    <property type="entry name" value="HD_GYP_dom"/>
</dbReference>
<dbReference type="InterPro" id="IPR035965">
    <property type="entry name" value="PAS-like_dom_sf"/>
</dbReference>
<dbReference type="PANTHER" id="PTHR43155:SF2">
    <property type="entry name" value="CYCLIC DI-GMP PHOSPHODIESTERASE PA4108"/>
    <property type="match status" value="1"/>
</dbReference>
<dbReference type="Pfam" id="PF13426">
    <property type="entry name" value="PAS_9"/>
    <property type="match status" value="1"/>
</dbReference>
<dbReference type="InterPro" id="IPR003607">
    <property type="entry name" value="HD/PDEase_dom"/>
</dbReference>
<feature type="domain" description="PAS" evidence="1">
    <location>
        <begin position="39"/>
        <end position="93"/>
    </location>
</feature>